<comment type="pathway">
    <text evidence="10 11">Cell wall biogenesis; peptidoglycan biosynthesis.</text>
</comment>
<evidence type="ECO:0000256" key="2">
    <source>
        <dbReference type="ARBA" id="ARBA00022598"/>
    </source>
</evidence>
<evidence type="ECO:0000256" key="10">
    <source>
        <dbReference type="HAMAP-Rule" id="MF_02019"/>
    </source>
</evidence>
<dbReference type="GO" id="GO:0051301">
    <property type="term" value="P:cell division"/>
    <property type="evidence" value="ECO:0007669"/>
    <property type="project" value="UniProtKB-KW"/>
</dbReference>
<dbReference type="EMBL" id="JAHLFG010000018">
    <property type="protein sequence ID" value="MBU3826167.1"/>
    <property type="molecule type" value="Genomic_DNA"/>
</dbReference>
<gene>
    <name evidence="10 15" type="primary">murF</name>
    <name evidence="15" type="ORF">IAA31_01545</name>
</gene>
<evidence type="ECO:0000256" key="9">
    <source>
        <dbReference type="ARBA" id="ARBA00023316"/>
    </source>
</evidence>
<evidence type="ECO:0000259" key="13">
    <source>
        <dbReference type="Pfam" id="PF02875"/>
    </source>
</evidence>
<dbReference type="HAMAP" id="MF_02019">
    <property type="entry name" value="MurF"/>
    <property type="match status" value="1"/>
</dbReference>
<dbReference type="GO" id="GO:0009252">
    <property type="term" value="P:peptidoglycan biosynthetic process"/>
    <property type="evidence" value="ECO:0007669"/>
    <property type="project" value="UniProtKB-UniRule"/>
</dbReference>
<dbReference type="InterPro" id="IPR036615">
    <property type="entry name" value="Mur_ligase_C_dom_sf"/>
</dbReference>
<name>A0A9E2KNI1_9GAMM</name>
<dbReference type="InterPro" id="IPR036565">
    <property type="entry name" value="Mur-like_cat_sf"/>
</dbReference>
<keyword evidence="2 10" id="KW-0436">Ligase</keyword>
<dbReference type="PANTHER" id="PTHR43024">
    <property type="entry name" value="UDP-N-ACETYLMURAMOYL-TRIPEPTIDE--D-ALANYL-D-ALANINE LIGASE"/>
    <property type="match status" value="1"/>
</dbReference>
<feature type="domain" description="Mur ligase N-terminal catalytic" evidence="12">
    <location>
        <begin position="29"/>
        <end position="70"/>
    </location>
</feature>
<dbReference type="Gene3D" id="3.90.190.20">
    <property type="entry name" value="Mur ligase, C-terminal domain"/>
    <property type="match status" value="1"/>
</dbReference>
<dbReference type="SUPFAM" id="SSF53623">
    <property type="entry name" value="MurD-like peptide ligases, catalytic domain"/>
    <property type="match status" value="1"/>
</dbReference>
<reference evidence="15" key="1">
    <citation type="journal article" date="2021" name="PeerJ">
        <title>Extensive microbial diversity within the chicken gut microbiome revealed by metagenomics and culture.</title>
        <authorList>
            <person name="Gilroy R."/>
            <person name="Ravi A."/>
            <person name="Getino M."/>
            <person name="Pursley I."/>
            <person name="Horton D.L."/>
            <person name="Alikhan N.F."/>
            <person name="Baker D."/>
            <person name="Gharbi K."/>
            <person name="Hall N."/>
            <person name="Watson M."/>
            <person name="Adriaenssens E.M."/>
            <person name="Foster-Nyarko E."/>
            <person name="Jarju S."/>
            <person name="Secka A."/>
            <person name="Antonio M."/>
            <person name="Oren A."/>
            <person name="Chaudhuri R.R."/>
            <person name="La Ragione R."/>
            <person name="Hildebrand F."/>
            <person name="Pallen M.J."/>
        </authorList>
    </citation>
    <scope>NUCLEOTIDE SEQUENCE</scope>
    <source>
        <strain evidence="15">687</strain>
    </source>
</reference>
<keyword evidence="9 10" id="KW-0961">Cell wall biogenesis/degradation</keyword>
<keyword evidence="4 10" id="KW-0547">Nucleotide-binding</keyword>
<dbReference type="InterPro" id="IPR013221">
    <property type="entry name" value="Mur_ligase_cen"/>
</dbReference>
<sequence>MIAFKLQKLSQLDSKVQILPGANASQTDVTAVETDSRKPCAGALFIALKGERFDGHRFVQVAAKQGAAMLGIAADFYAQEKALCTKLQQSGHSLVIAPDTQRLLGLCALAVRQQSTAKVVALSGSCGKTTVKEMTAAILSKCGRVLYTQGNFNNDIGVPLTLLRLTPQIDFAVIEQGASHRGDLARTCEFVQAQSALITNVGQAHIEGFGSPEGVYLGKRELIEDVAQRGGIGIVPACGNFATNFAHDFAAMLHKGRLWTFGEACVSPQAEVTYKLHQASPAGISFTLNIRGQELTLNLPILGAHNAANAAAAAALALSVGADINAIKDGLESCQTLPGRLQRVELPGITVLDDAYNASFNAMLAGIATLGEFKDARRILVLGDMGELGSKAQDLHRQVGLAACGQCELLLTQGPLTTLTHEAFQGRKAHFASQAELCAALAKELDDAAKVGAHCCVLIKGSHSMHMDRVSDFLQRRSHAAQA</sequence>
<dbReference type="InterPro" id="IPR005863">
    <property type="entry name" value="UDP-N-AcMur_synth"/>
</dbReference>
<dbReference type="GO" id="GO:0005737">
    <property type="term" value="C:cytoplasm"/>
    <property type="evidence" value="ECO:0007669"/>
    <property type="project" value="UniProtKB-SubCell"/>
</dbReference>
<keyword evidence="8 10" id="KW-0131">Cell cycle</keyword>
<feature type="domain" description="Mur ligase C-terminal" evidence="13">
    <location>
        <begin position="339"/>
        <end position="462"/>
    </location>
</feature>
<reference evidence="15" key="2">
    <citation type="submission" date="2021-04" db="EMBL/GenBank/DDBJ databases">
        <authorList>
            <person name="Gilroy R."/>
        </authorList>
    </citation>
    <scope>NUCLEOTIDE SEQUENCE</scope>
    <source>
        <strain evidence="15">687</strain>
    </source>
</reference>
<keyword evidence="7 10" id="KW-0573">Peptidoglycan synthesis</keyword>
<dbReference type="GO" id="GO:0071555">
    <property type="term" value="P:cell wall organization"/>
    <property type="evidence" value="ECO:0007669"/>
    <property type="project" value="UniProtKB-KW"/>
</dbReference>
<protein>
    <recommendedName>
        <fullName evidence="10 11">UDP-N-acetylmuramoyl-tripeptide--D-alanyl-D-alanine ligase</fullName>
        <ecNumber evidence="10 11">6.3.2.10</ecNumber>
    </recommendedName>
    <alternativeName>
        <fullName evidence="10">D-alanyl-D-alanine-adding enzyme</fullName>
    </alternativeName>
</protein>
<keyword evidence="1 10" id="KW-0963">Cytoplasm</keyword>
<evidence type="ECO:0000256" key="5">
    <source>
        <dbReference type="ARBA" id="ARBA00022840"/>
    </source>
</evidence>
<keyword evidence="3 10" id="KW-0132">Cell division</keyword>
<feature type="binding site" evidence="10">
    <location>
        <begin position="124"/>
        <end position="130"/>
    </location>
    <ligand>
        <name>ATP</name>
        <dbReference type="ChEBI" id="CHEBI:30616"/>
    </ligand>
</feature>
<dbReference type="Gene3D" id="3.40.1190.10">
    <property type="entry name" value="Mur-like, catalytic domain"/>
    <property type="match status" value="1"/>
</dbReference>
<evidence type="ECO:0000256" key="7">
    <source>
        <dbReference type="ARBA" id="ARBA00022984"/>
    </source>
</evidence>
<evidence type="ECO:0000256" key="3">
    <source>
        <dbReference type="ARBA" id="ARBA00022618"/>
    </source>
</evidence>
<evidence type="ECO:0000256" key="8">
    <source>
        <dbReference type="ARBA" id="ARBA00023306"/>
    </source>
</evidence>
<dbReference type="SUPFAM" id="SSF63418">
    <property type="entry name" value="MurE/MurF N-terminal domain"/>
    <property type="match status" value="1"/>
</dbReference>
<evidence type="ECO:0000256" key="4">
    <source>
        <dbReference type="ARBA" id="ARBA00022741"/>
    </source>
</evidence>
<feature type="domain" description="Mur ligase central" evidence="14">
    <location>
        <begin position="123"/>
        <end position="317"/>
    </location>
</feature>
<evidence type="ECO:0000256" key="11">
    <source>
        <dbReference type="RuleBase" id="RU004136"/>
    </source>
</evidence>
<comment type="caution">
    <text evidence="15">The sequence shown here is derived from an EMBL/GenBank/DDBJ whole genome shotgun (WGS) entry which is preliminary data.</text>
</comment>
<keyword evidence="6 10" id="KW-0133">Cell shape</keyword>
<dbReference type="GO" id="GO:0047480">
    <property type="term" value="F:UDP-N-acetylmuramoyl-tripeptide-D-alanyl-D-alanine ligase activity"/>
    <property type="evidence" value="ECO:0007669"/>
    <property type="project" value="UniProtKB-UniRule"/>
</dbReference>
<dbReference type="PANTHER" id="PTHR43024:SF1">
    <property type="entry name" value="UDP-N-ACETYLMURAMOYL-TRIPEPTIDE--D-ALANYL-D-ALANINE LIGASE"/>
    <property type="match status" value="1"/>
</dbReference>
<proteinExistence type="inferred from homology"/>
<keyword evidence="5 10" id="KW-0067">ATP-binding</keyword>
<dbReference type="Pfam" id="PF01225">
    <property type="entry name" value="Mur_ligase"/>
    <property type="match status" value="1"/>
</dbReference>
<dbReference type="InterPro" id="IPR035911">
    <property type="entry name" value="MurE/MurF_N"/>
</dbReference>
<comment type="catalytic activity">
    <reaction evidence="10 11">
        <text>D-alanyl-D-alanine + UDP-N-acetyl-alpha-D-muramoyl-L-alanyl-gamma-D-glutamyl-meso-2,6-diaminopimelate + ATP = UDP-N-acetyl-alpha-D-muramoyl-L-alanyl-gamma-D-glutamyl-meso-2,6-diaminopimeloyl-D-alanyl-D-alanine + ADP + phosphate + H(+)</text>
        <dbReference type="Rhea" id="RHEA:28374"/>
        <dbReference type="ChEBI" id="CHEBI:15378"/>
        <dbReference type="ChEBI" id="CHEBI:30616"/>
        <dbReference type="ChEBI" id="CHEBI:43474"/>
        <dbReference type="ChEBI" id="CHEBI:57822"/>
        <dbReference type="ChEBI" id="CHEBI:61386"/>
        <dbReference type="ChEBI" id="CHEBI:83905"/>
        <dbReference type="ChEBI" id="CHEBI:456216"/>
        <dbReference type="EC" id="6.3.2.10"/>
    </reaction>
</comment>
<dbReference type="GO" id="GO:0005524">
    <property type="term" value="F:ATP binding"/>
    <property type="evidence" value="ECO:0007669"/>
    <property type="project" value="UniProtKB-UniRule"/>
</dbReference>
<dbReference type="AlphaFoldDB" id="A0A9E2KNI1"/>
<accession>A0A9E2KNI1</accession>
<dbReference type="NCBIfam" id="TIGR01143">
    <property type="entry name" value="murF"/>
    <property type="match status" value="1"/>
</dbReference>
<evidence type="ECO:0000313" key="16">
    <source>
        <dbReference type="Proteomes" id="UP000824150"/>
    </source>
</evidence>
<dbReference type="InterPro" id="IPR051046">
    <property type="entry name" value="MurCDEF_CellWall_CoF430Synth"/>
</dbReference>
<dbReference type="Proteomes" id="UP000824150">
    <property type="component" value="Unassembled WGS sequence"/>
</dbReference>
<dbReference type="Pfam" id="PF02875">
    <property type="entry name" value="Mur_ligase_C"/>
    <property type="match status" value="1"/>
</dbReference>
<evidence type="ECO:0000256" key="1">
    <source>
        <dbReference type="ARBA" id="ARBA00022490"/>
    </source>
</evidence>
<evidence type="ECO:0000256" key="6">
    <source>
        <dbReference type="ARBA" id="ARBA00022960"/>
    </source>
</evidence>
<organism evidence="15 16">
    <name type="scientific">Candidatus Anaerobiospirillum merdipullorum</name>
    <dbReference type="NCBI Taxonomy" id="2838450"/>
    <lineage>
        <taxon>Bacteria</taxon>
        <taxon>Pseudomonadati</taxon>
        <taxon>Pseudomonadota</taxon>
        <taxon>Gammaproteobacteria</taxon>
        <taxon>Aeromonadales</taxon>
        <taxon>Succinivibrionaceae</taxon>
        <taxon>Anaerobiospirillum</taxon>
    </lineage>
</organism>
<dbReference type="Pfam" id="PF08245">
    <property type="entry name" value="Mur_ligase_M"/>
    <property type="match status" value="1"/>
</dbReference>
<comment type="similarity">
    <text evidence="10">Belongs to the MurCDEF family. MurF subfamily.</text>
</comment>
<dbReference type="EC" id="6.3.2.10" evidence="10 11"/>
<dbReference type="InterPro" id="IPR004101">
    <property type="entry name" value="Mur_ligase_C"/>
</dbReference>
<comment type="subcellular location">
    <subcellularLocation>
        <location evidence="10 11">Cytoplasm</location>
    </subcellularLocation>
</comment>
<dbReference type="GO" id="GO:0008360">
    <property type="term" value="P:regulation of cell shape"/>
    <property type="evidence" value="ECO:0007669"/>
    <property type="project" value="UniProtKB-KW"/>
</dbReference>
<dbReference type="SUPFAM" id="SSF53244">
    <property type="entry name" value="MurD-like peptide ligases, peptide-binding domain"/>
    <property type="match status" value="1"/>
</dbReference>
<comment type="function">
    <text evidence="10 11">Involved in cell wall formation. Catalyzes the final step in the synthesis of UDP-N-acetylmuramoyl-pentapeptide, the precursor of murein.</text>
</comment>
<evidence type="ECO:0000259" key="12">
    <source>
        <dbReference type="Pfam" id="PF01225"/>
    </source>
</evidence>
<dbReference type="InterPro" id="IPR000713">
    <property type="entry name" value="Mur_ligase_N"/>
</dbReference>
<evidence type="ECO:0000259" key="14">
    <source>
        <dbReference type="Pfam" id="PF08245"/>
    </source>
</evidence>
<dbReference type="Gene3D" id="3.40.1390.10">
    <property type="entry name" value="MurE/MurF, N-terminal domain"/>
    <property type="match status" value="1"/>
</dbReference>
<evidence type="ECO:0000313" key="15">
    <source>
        <dbReference type="EMBL" id="MBU3826167.1"/>
    </source>
</evidence>